<dbReference type="OrthoDB" id="5844513at2759"/>
<evidence type="ECO:0000256" key="9">
    <source>
        <dbReference type="ARBA" id="ARBA00022917"/>
    </source>
</evidence>
<dbReference type="InterPro" id="IPR014758">
    <property type="entry name" value="Met-tRNA_synth"/>
</dbReference>
<dbReference type="Gene3D" id="1.10.287.10">
    <property type="entry name" value="S15/NS1, RNA-binding"/>
    <property type="match status" value="1"/>
</dbReference>
<dbReference type="HAMAP" id="MF_00098">
    <property type="entry name" value="Met_tRNA_synth_type1"/>
    <property type="match status" value="1"/>
</dbReference>
<dbReference type="FunFam" id="2.20.28.20:FF:000001">
    <property type="entry name" value="Methionine--tRNA ligase"/>
    <property type="match status" value="1"/>
</dbReference>
<dbReference type="GO" id="GO:0017101">
    <property type="term" value="C:aminoacyl-tRNA synthetase multienzyme complex"/>
    <property type="evidence" value="ECO:0007669"/>
    <property type="project" value="TreeGrafter"/>
</dbReference>
<evidence type="ECO:0000256" key="3">
    <source>
        <dbReference type="ARBA" id="ARBA00012838"/>
    </source>
</evidence>
<dbReference type="PRINTS" id="PR01041">
    <property type="entry name" value="TRNASYNTHMET"/>
</dbReference>
<dbReference type="Pfam" id="PF00458">
    <property type="entry name" value="WHEP-TRS"/>
    <property type="match status" value="1"/>
</dbReference>
<proteinExistence type="inferred from homology"/>
<dbReference type="GO" id="GO:0006431">
    <property type="term" value="P:methionyl-tRNA aminoacylation"/>
    <property type="evidence" value="ECO:0007669"/>
    <property type="project" value="InterPro"/>
</dbReference>
<dbReference type="GO" id="GO:0005524">
    <property type="term" value="F:ATP binding"/>
    <property type="evidence" value="ECO:0007669"/>
    <property type="project" value="UniProtKB-KW"/>
</dbReference>
<dbReference type="CDD" id="cd00814">
    <property type="entry name" value="MetRS_core"/>
    <property type="match status" value="1"/>
</dbReference>
<dbReference type="InterPro" id="IPR029038">
    <property type="entry name" value="MetRS_Zn"/>
</dbReference>
<dbReference type="EC" id="6.1.1.10" evidence="3"/>
<dbReference type="InterPro" id="IPR014729">
    <property type="entry name" value="Rossmann-like_a/b/a_fold"/>
</dbReference>
<dbReference type="Pfam" id="PF19303">
    <property type="entry name" value="Anticodon_3"/>
    <property type="match status" value="1"/>
</dbReference>
<dbReference type="InterPro" id="IPR023458">
    <property type="entry name" value="Met-tRNA_ligase_1"/>
</dbReference>
<dbReference type="InterPro" id="IPR009068">
    <property type="entry name" value="uS15_NS1_RNA-bd_sf"/>
</dbReference>
<keyword evidence="16" id="KW-1185">Reference proteome</keyword>
<dbReference type="VEuPathDB" id="VectorBase:LDEU002555"/>
<dbReference type="AlphaFoldDB" id="A0A443SPS8"/>
<keyword evidence="6 13" id="KW-0436">Ligase</keyword>
<name>A0A443SPS8_9ACAR</name>
<reference evidence="15 16" key="1">
    <citation type="journal article" date="2018" name="Gigascience">
        <title>Genomes of trombidid mites reveal novel predicted allergens and laterally-transferred genes associated with secondary metabolism.</title>
        <authorList>
            <person name="Dong X."/>
            <person name="Chaisiri K."/>
            <person name="Xia D."/>
            <person name="Armstrong S.D."/>
            <person name="Fang Y."/>
            <person name="Donnelly M.J."/>
            <person name="Kadowaki T."/>
            <person name="McGarry J.W."/>
            <person name="Darby A.C."/>
            <person name="Makepeace B.L."/>
        </authorList>
    </citation>
    <scope>NUCLEOTIDE SEQUENCE [LARGE SCALE GENOMIC DNA]</scope>
    <source>
        <strain evidence="15">UoL-UT</strain>
    </source>
</reference>
<evidence type="ECO:0000256" key="2">
    <source>
        <dbReference type="ARBA" id="ARBA00005594"/>
    </source>
</evidence>
<dbReference type="Gene3D" id="1.10.730.10">
    <property type="entry name" value="Isoleucyl-tRNA Synthetase, Domain 1"/>
    <property type="match status" value="1"/>
</dbReference>
<dbReference type="CDD" id="cd00939">
    <property type="entry name" value="MetRS_RNA"/>
    <property type="match status" value="1"/>
</dbReference>
<evidence type="ECO:0000256" key="6">
    <source>
        <dbReference type="ARBA" id="ARBA00022598"/>
    </source>
</evidence>
<sequence>MMANDLKSNELQSPSITAEEIESALKYWNTAINETRETKEKEESPKLPVKDRRNILITSALPYVNNVPHLGNIIGSTLSADVFARYCRLRNYNVIYICGTDEYGTATETKAIQLGVTPQQICDKYHKIHADVYEWFNISFDKFGRTTTEQQTKIAQDIFWKVYNNGYCLEESVEQQFCEKCDRFLADRLVEGTCPLCNYDDARGDQCDKCGKLLDPMDLKNPRCKTCSNTPIVKSSKHLFLDLPKLQPQLEEWFEKNCDSWTQTARVIAKAWLKEGLKPRCITRDLKWGTPVPLEGYSDKVFYVWFDAPIGYLSISANYTEDWEKWWKNPSDVELYQFMAKDNVPFHSIIFPATELATKEKYTIVNHVIAVEYLNYEDTKFSKSRSVGVFGDQAKDTKIASDIWRFYLLYIRPESQDSSFNWSDFAGKNNSELLNNFGNFVNRALKFLKEQFNGTIPKIDLNDDDKQYLVLINREIRSYIELLEKVKLRDAIRHILNISRLGNQYIQSCKPWVLIKGSDAEKCRSGSVMAFSANIAALLSVLLLPYTPDTCNNLQNQLNICQTTLDIEGLRQYLKEGHKLGTNVTPLFQSLDQKQIEEFKQRFAGTQNAKDSNESKLPVTEEKCSLEELEALVTEQGNKIRQLKLQASEKSVITGEVKILNDLKQRLAVKKGEPIPTAKGKKGRK</sequence>
<evidence type="ECO:0000256" key="13">
    <source>
        <dbReference type="RuleBase" id="RU363039"/>
    </source>
</evidence>
<dbReference type="Pfam" id="PF09334">
    <property type="entry name" value="tRNA-synt_1g"/>
    <property type="match status" value="1"/>
</dbReference>
<dbReference type="PROSITE" id="PS00178">
    <property type="entry name" value="AA_TRNA_LIGASE_I"/>
    <property type="match status" value="1"/>
</dbReference>
<evidence type="ECO:0000256" key="12">
    <source>
        <dbReference type="ARBA" id="ARBA00047364"/>
    </source>
</evidence>
<organism evidence="15 16">
    <name type="scientific">Leptotrombidium deliense</name>
    <dbReference type="NCBI Taxonomy" id="299467"/>
    <lineage>
        <taxon>Eukaryota</taxon>
        <taxon>Metazoa</taxon>
        <taxon>Ecdysozoa</taxon>
        <taxon>Arthropoda</taxon>
        <taxon>Chelicerata</taxon>
        <taxon>Arachnida</taxon>
        <taxon>Acari</taxon>
        <taxon>Acariformes</taxon>
        <taxon>Trombidiformes</taxon>
        <taxon>Prostigmata</taxon>
        <taxon>Anystina</taxon>
        <taxon>Parasitengona</taxon>
        <taxon>Trombiculoidea</taxon>
        <taxon>Trombiculidae</taxon>
        <taxon>Leptotrombidium</taxon>
    </lineage>
</organism>
<dbReference type="SUPFAM" id="SSF47060">
    <property type="entry name" value="S15/NS1 RNA-binding domain"/>
    <property type="match status" value="1"/>
</dbReference>
<keyword evidence="10 13" id="KW-0030">Aminoacyl-tRNA synthetase</keyword>
<comment type="subcellular location">
    <subcellularLocation>
        <location evidence="1">Cytoplasm</location>
    </subcellularLocation>
</comment>
<dbReference type="EMBL" id="NCKV01000896">
    <property type="protein sequence ID" value="RWS29485.1"/>
    <property type="molecule type" value="Genomic_DNA"/>
</dbReference>
<comment type="catalytic activity">
    <reaction evidence="12">
        <text>tRNA(Met) + L-methionine + ATP = L-methionyl-tRNA(Met) + AMP + diphosphate</text>
        <dbReference type="Rhea" id="RHEA:13481"/>
        <dbReference type="Rhea" id="RHEA-COMP:9667"/>
        <dbReference type="Rhea" id="RHEA-COMP:9698"/>
        <dbReference type="ChEBI" id="CHEBI:30616"/>
        <dbReference type="ChEBI" id="CHEBI:33019"/>
        <dbReference type="ChEBI" id="CHEBI:57844"/>
        <dbReference type="ChEBI" id="CHEBI:78442"/>
        <dbReference type="ChEBI" id="CHEBI:78530"/>
        <dbReference type="ChEBI" id="CHEBI:456215"/>
        <dbReference type="EC" id="6.1.1.10"/>
    </reaction>
</comment>
<dbReference type="InterPro" id="IPR015413">
    <property type="entry name" value="Methionyl/Leucyl_tRNA_Synth"/>
</dbReference>
<keyword evidence="9 13" id="KW-0648">Protein biosynthesis</keyword>
<dbReference type="InterPro" id="IPR000738">
    <property type="entry name" value="WHEP-TRS_dom"/>
</dbReference>
<feature type="domain" description="WHEP-TRS" evidence="14">
    <location>
        <begin position="625"/>
        <end position="681"/>
    </location>
</feature>
<dbReference type="InterPro" id="IPR001412">
    <property type="entry name" value="aa-tRNA-synth_I_CS"/>
</dbReference>
<dbReference type="Proteomes" id="UP000288716">
    <property type="component" value="Unassembled WGS sequence"/>
</dbReference>
<dbReference type="SUPFAM" id="SSF57770">
    <property type="entry name" value="Methionyl-tRNA synthetase (MetRS), Zn-domain"/>
    <property type="match status" value="1"/>
</dbReference>
<evidence type="ECO:0000256" key="11">
    <source>
        <dbReference type="ARBA" id="ARBA00030904"/>
    </source>
</evidence>
<dbReference type="PANTHER" id="PTHR45765">
    <property type="entry name" value="METHIONINE--TRNA LIGASE"/>
    <property type="match status" value="1"/>
</dbReference>
<dbReference type="Gene3D" id="3.40.50.620">
    <property type="entry name" value="HUPs"/>
    <property type="match status" value="1"/>
</dbReference>
<evidence type="ECO:0000313" key="15">
    <source>
        <dbReference type="EMBL" id="RWS29485.1"/>
    </source>
</evidence>
<gene>
    <name evidence="15" type="ORF">B4U80_10291</name>
</gene>
<evidence type="ECO:0000313" key="16">
    <source>
        <dbReference type="Proteomes" id="UP000288716"/>
    </source>
</evidence>
<evidence type="ECO:0000256" key="10">
    <source>
        <dbReference type="ARBA" id="ARBA00023146"/>
    </source>
</evidence>
<dbReference type="InterPro" id="IPR009080">
    <property type="entry name" value="tRNAsynth_Ia_anticodon-bd"/>
</dbReference>
<dbReference type="NCBIfam" id="TIGR00398">
    <property type="entry name" value="metG"/>
    <property type="match status" value="1"/>
</dbReference>
<dbReference type="GO" id="GO:0004825">
    <property type="term" value="F:methionine-tRNA ligase activity"/>
    <property type="evidence" value="ECO:0007669"/>
    <property type="project" value="UniProtKB-EC"/>
</dbReference>
<dbReference type="InterPro" id="IPR033911">
    <property type="entry name" value="MetRS_core"/>
</dbReference>
<protein>
    <recommendedName>
        <fullName evidence="4">Methionine--tRNA ligase, cytoplasmic</fullName>
        <ecNumber evidence="3">6.1.1.10</ecNumber>
    </recommendedName>
    <alternativeName>
        <fullName evidence="11">Methionyl-tRNA synthetase</fullName>
    </alternativeName>
</protein>
<evidence type="ECO:0000259" key="14">
    <source>
        <dbReference type="PROSITE" id="PS51185"/>
    </source>
</evidence>
<evidence type="ECO:0000256" key="7">
    <source>
        <dbReference type="ARBA" id="ARBA00022741"/>
    </source>
</evidence>
<dbReference type="STRING" id="299467.A0A443SPS8"/>
<keyword evidence="8 13" id="KW-0067">ATP-binding</keyword>
<keyword evidence="5" id="KW-0963">Cytoplasm</keyword>
<comment type="similarity">
    <text evidence="2 13">Belongs to the class-I aminoacyl-tRNA synthetase family.</text>
</comment>
<evidence type="ECO:0000256" key="8">
    <source>
        <dbReference type="ARBA" id="ARBA00022840"/>
    </source>
</evidence>
<evidence type="ECO:0000256" key="5">
    <source>
        <dbReference type="ARBA" id="ARBA00022490"/>
    </source>
</evidence>
<dbReference type="GO" id="GO:0005829">
    <property type="term" value="C:cytosol"/>
    <property type="evidence" value="ECO:0007669"/>
    <property type="project" value="TreeGrafter"/>
</dbReference>
<dbReference type="PANTHER" id="PTHR45765:SF1">
    <property type="entry name" value="METHIONINE--TRNA LIGASE, CYTOPLASMIC"/>
    <property type="match status" value="1"/>
</dbReference>
<dbReference type="NCBIfam" id="NF001100">
    <property type="entry name" value="PRK00133.1"/>
    <property type="match status" value="1"/>
</dbReference>
<dbReference type="SMART" id="SM00991">
    <property type="entry name" value="WHEP-TRS"/>
    <property type="match status" value="1"/>
</dbReference>
<dbReference type="SUPFAM" id="SSF52374">
    <property type="entry name" value="Nucleotidylyl transferase"/>
    <property type="match status" value="1"/>
</dbReference>
<dbReference type="PROSITE" id="PS51185">
    <property type="entry name" value="WHEP_TRS_2"/>
    <property type="match status" value="1"/>
</dbReference>
<dbReference type="Gene3D" id="2.20.28.20">
    <property type="entry name" value="Methionyl-tRNA synthetase, Zn-domain"/>
    <property type="match status" value="1"/>
</dbReference>
<dbReference type="InterPro" id="IPR041872">
    <property type="entry name" value="Anticodon_Met"/>
</dbReference>
<evidence type="ECO:0000256" key="1">
    <source>
        <dbReference type="ARBA" id="ARBA00004496"/>
    </source>
</evidence>
<keyword evidence="7 13" id="KW-0547">Nucleotide-binding</keyword>
<comment type="caution">
    <text evidence="15">The sequence shown here is derived from an EMBL/GenBank/DDBJ whole genome shotgun (WGS) entry which is preliminary data.</text>
</comment>
<dbReference type="SUPFAM" id="SSF47323">
    <property type="entry name" value="Anticodon-binding domain of a subclass of class I aminoacyl-tRNA synthetases"/>
    <property type="match status" value="1"/>
</dbReference>
<dbReference type="CDD" id="cd07957">
    <property type="entry name" value="Anticodon_Ia_Met"/>
    <property type="match status" value="1"/>
</dbReference>
<accession>A0A443SPS8</accession>
<evidence type="ECO:0000256" key="4">
    <source>
        <dbReference type="ARBA" id="ARBA00018335"/>
    </source>
</evidence>